<dbReference type="Pfam" id="PF24767">
    <property type="entry name" value="UBA_At5g58720"/>
    <property type="match status" value="1"/>
</dbReference>
<evidence type="ECO:0000313" key="3">
    <source>
        <dbReference type="EMBL" id="KAJ4834696.1"/>
    </source>
</evidence>
<name>A0A9Q0FQQ5_9ROSI</name>
<dbReference type="SMART" id="SM01162">
    <property type="entry name" value="DUF1771"/>
    <property type="match status" value="1"/>
</dbReference>
<dbReference type="PROSITE" id="PS50828">
    <property type="entry name" value="SMR"/>
    <property type="match status" value="1"/>
</dbReference>
<feature type="compositionally biased region" description="Low complexity" evidence="1">
    <location>
        <begin position="124"/>
        <end position="155"/>
    </location>
</feature>
<accession>A0A9Q0FQQ5</accession>
<feature type="region of interest" description="Disordered" evidence="1">
    <location>
        <begin position="103"/>
        <end position="163"/>
    </location>
</feature>
<gene>
    <name evidence="3" type="ORF">Tsubulata_003600</name>
</gene>
<feature type="domain" description="Smr" evidence="2">
    <location>
        <begin position="462"/>
        <end position="536"/>
    </location>
</feature>
<dbReference type="EMBL" id="JAKUCV010004638">
    <property type="protein sequence ID" value="KAJ4834696.1"/>
    <property type="molecule type" value="Genomic_DNA"/>
</dbReference>
<dbReference type="SMART" id="SM00463">
    <property type="entry name" value="SMR"/>
    <property type="match status" value="1"/>
</dbReference>
<dbReference type="InterPro" id="IPR013899">
    <property type="entry name" value="DUF1771"/>
</dbReference>
<dbReference type="InterPro" id="IPR055319">
    <property type="entry name" value="At5g58720-like"/>
</dbReference>
<dbReference type="InterPro" id="IPR056254">
    <property type="entry name" value="At5g58720/SDE5-like_UBA-like"/>
</dbReference>
<comment type="caution">
    <text evidence="3">The sequence shown here is derived from an EMBL/GenBank/DDBJ whole genome shotgun (WGS) entry which is preliminary data.</text>
</comment>
<feature type="region of interest" description="Disordered" evidence="1">
    <location>
        <begin position="1"/>
        <end position="53"/>
    </location>
</feature>
<dbReference type="CDD" id="cd14279">
    <property type="entry name" value="CUE"/>
    <property type="match status" value="1"/>
</dbReference>
<dbReference type="SUPFAM" id="SSF160443">
    <property type="entry name" value="SMR domain-like"/>
    <property type="match status" value="1"/>
</dbReference>
<proteinExistence type="predicted"/>
<dbReference type="OrthoDB" id="3231855at2759"/>
<dbReference type="AlphaFoldDB" id="A0A9Q0FQQ5"/>
<sequence>MKQQTKKKKRRPSRAPKPPARAAPHSPSSSSPTDQPPPPPPPQTGDEQQGFQLREHEELQHEGSDAVHALMEAFDSISVEDASSALKEANGDLDKAAMILANPADCSDDPSTSSVSSGLTGFDSTSGAGSSSSSSSSGSSSGSSLGSSEGSVEGSLARGKGFRGGNKQKKVLAVTGTVSAVLGKEYVKKATPRRESVKGREFCREEAEQFLCSMLGDDCELSLAVVRDVLCQCGYNVDKALDVLLDLSATSGEQSRNAKCFNGPANYQEDNGFPVDRSDNLTDGASDCASLSSESELHDTVWGFACRDYLQALTNLQSPSQHNSKKNESDLPQEVLESLFNIPKCSEHEPNTMNWRNVVKKVQSLGPRVDVLTSSDASAVQDPRAKSNEYNLFRRSASELWESRNSYYQKAAAAYSKGEREYAAYLSDQGRIQTQLAREADDRASQNIFKARNKGIENVVTIDMHGQHVKPAMRLLKIHLLFGTYVHSIQALRVITGCGSHGLGKSKLKQSVIQLLEKEGIEWREENRGVVLIKLDGYKHYSFLDADSDTD</sequence>
<dbReference type="PANTHER" id="PTHR47676">
    <property type="entry name" value="OS01G0225100 PROTEIN"/>
    <property type="match status" value="1"/>
</dbReference>
<protein>
    <recommendedName>
        <fullName evidence="2">Smr domain-containing protein</fullName>
    </recommendedName>
</protein>
<evidence type="ECO:0000256" key="1">
    <source>
        <dbReference type="SAM" id="MobiDB-lite"/>
    </source>
</evidence>
<dbReference type="PANTHER" id="PTHR47676:SF1">
    <property type="entry name" value="SMR DOMAIN-CONTAINING PROTEIN"/>
    <property type="match status" value="1"/>
</dbReference>
<dbReference type="Proteomes" id="UP001141552">
    <property type="component" value="Unassembled WGS sequence"/>
</dbReference>
<reference evidence="3" key="2">
    <citation type="journal article" date="2023" name="Plants (Basel)">
        <title>Annotation of the Turnera subulata (Passifloraceae) Draft Genome Reveals the S-Locus Evolved after the Divergence of Turneroideae from Passifloroideae in a Stepwise Manner.</title>
        <authorList>
            <person name="Henning P.M."/>
            <person name="Roalson E.H."/>
            <person name="Mir W."/>
            <person name="McCubbin A.G."/>
            <person name="Shore J.S."/>
        </authorList>
    </citation>
    <scope>NUCLEOTIDE SEQUENCE</scope>
    <source>
        <strain evidence="3">F60SS</strain>
    </source>
</reference>
<dbReference type="Pfam" id="PF08590">
    <property type="entry name" value="DUF1771"/>
    <property type="match status" value="1"/>
</dbReference>
<feature type="compositionally biased region" description="Basic residues" evidence="1">
    <location>
        <begin position="1"/>
        <end position="14"/>
    </location>
</feature>
<feature type="compositionally biased region" description="Pro residues" evidence="1">
    <location>
        <begin position="34"/>
        <end position="43"/>
    </location>
</feature>
<evidence type="ECO:0000259" key="2">
    <source>
        <dbReference type="PROSITE" id="PS50828"/>
    </source>
</evidence>
<dbReference type="Gene3D" id="3.30.1370.110">
    <property type="match status" value="1"/>
</dbReference>
<evidence type="ECO:0000313" key="4">
    <source>
        <dbReference type="Proteomes" id="UP001141552"/>
    </source>
</evidence>
<reference evidence="3" key="1">
    <citation type="submission" date="2022-02" db="EMBL/GenBank/DDBJ databases">
        <authorList>
            <person name="Henning P.M."/>
            <person name="McCubbin A.G."/>
            <person name="Shore J.S."/>
        </authorList>
    </citation>
    <scope>NUCLEOTIDE SEQUENCE</scope>
    <source>
        <strain evidence="3">F60SS</strain>
        <tissue evidence="3">Leaves</tissue>
    </source>
</reference>
<dbReference type="InterPro" id="IPR002625">
    <property type="entry name" value="Smr_dom"/>
</dbReference>
<keyword evidence="4" id="KW-1185">Reference proteome</keyword>
<feature type="compositionally biased region" description="Low complexity" evidence="1">
    <location>
        <begin position="22"/>
        <end position="33"/>
    </location>
</feature>
<organism evidence="3 4">
    <name type="scientific">Turnera subulata</name>
    <dbReference type="NCBI Taxonomy" id="218843"/>
    <lineage>
        <taxon>Eukaryota</taxon>
        <taxon>Viridiplantae</taxon>
        <taxon>Streptophyta</taxon>
        <taxon>Embryophyta</taxon>
        <taxon>Tracheophyta</taxon>
        <taxon>Spermatophyta</taxon>
        <taxon>Magnoliopsida</taxon>
        <taxon>eudicotyledons</taxon>
        <taxon>Gunneridae</taxon>
        <taxon>Pentapetalae</taxon>
        <taxon>rosids</taxon>
        <taxon>fabids</taxon>
        <taxon>Malpighiales</taxon>
        <taxon>Passifloraceae</taxon>
        <taxon>Turnera</taxon>
    </lineage>
</organism>
<dbReference type="InterPro" id="IPR036063">
    <property type="entry name" value="Smr_dom_sf"/>
</dbReference>